<dbReference type="GO" id="GO:0004029">
    <property type="term" value="F:aldehyde dehydrogenase (NAD+) activity"/>
    <property type="evidence" value="ECO:0007669"/>
    <property type="project" value="TreeGrafter"/>
</dbReference>
<dbReference type="GO" id="GO:0005737">
    <property type="term" value="C:cytoplasm"/>
    <property type="evidence" value="ECO:0007669"/>
    <property type="project" value="TreeGrafter"/>
</dbReference>
<accession>A0A0D2JYY2</accession>
<sequence length="344" mass="37005">MTIFITGATGYIGGDALKAIADNFPEVVSTITALVRNETRGAALQSAYPNIGIIYGSLDNTSLIEMEAAKADIVVNLADADHVPATNAIVAGLKRRAAQGKQSYLIHNSGTGILMFKDVETDRYGEHSDKIFDDWEGIQEVTSLPDAAFHREVDKIVLAAGENTLIKTAIVCPPTIYGIGRGTGNQRSAQIPMLAEAILKRGAGFQVGEGKANWTNVHVFDLSNLFAKLVGEALSGQNKATWGAEGYYFAQGGEHASAKSWLISIITKIAADKGLIQNNHVAKLSPEEVEKITAFGSRIWGQNSRCKAIRARHLLGWSNSQHSLVDELPTAVDYEAKRLVSTKA</sequence>
<dbReference type="EMBL" id="KN848070">
    <property type="protein sequence ID" value="KIX98737.1"/>
    <property type="molecule type" value="Genomic_DNA"/>
</dbReference>
<name>A0A0D2JYY2_9EURO</name>
<dbReference type="Pfam" id="PF01370">
    <property type="entry name" value="Epimerase"/>
    <property type="match status" value="1"/>
</dbReference>
<dbReference type="GeneID" id="27710944"/>
<dbReference type="PANTHER" id="PTHR48079">
    <property type="entry name" value="PROTEIN YEEZ"/>
    <property type="match status" value="1"/>
</dbReference>
<dbReference type="VEuPathDB" id="FungiDB:Z520_05198"/>
<evidence type="ECO:0000313" key="3">
    <source>
        <dbReference type="Proteomes" id="UP000053411"/>
    </source>
</evidence>
<proteinExistence type="predicted"/>
<reference evidence="2 3" key="1">
    <citation type="submission" date="2015-01" db="EMBL/GenBank/DDBJ databases">
        <title>The Genome Sequence of Fonsecaea multimorphosa CBS 102226.</title>
        <authorList>
            <consortium name="The Broad Institute Genomics Platform"/>
            <person name="Cuomo C."/>
            <person name="de Hoog S."/>
            <person name="Gorbushina A."/>
            <person name="Stielow B."/>
            <person name="Teixiera M."/>
            <person name="Abouelleil A."/>
            <person name="Chapman S.B."/>
            <person name="Priest M."/>
            <person name="Young S.K."/>
            <person name="Wortman J."/>
            <person name="Nusbaum C."/>
            <person name="Birren B."/>
        </authorList>
    </citation>
    <scope>NUCLEOTIDE SEQUENCE [LARGE SCALE GENOMIC DNA]</scope>
    <source>
        <strain evidence="2 3">CBS 102226</strain>
    </source>
</reference>
<evidence type="ECO:0000259" key="1">
    <source>
        <dbReference type="Pfam" id="PF01370"/>
    </source>
</evidence>
<dbReference type="AlphaFoldDB" id="A0A0D2JYY2"/>
<dbReference type="InterPro" id="IPR051783">
    <property type="entry name" value="NAD(P)-dependent_oxidoreduct"/>
</dbReference>
<dbReference type="InterPro" id="IPR036291">
    <property type="entry name" value="NAD(P)-bd_dom_sf"/>
</dbReference>
<protein>
    <recommendedName>
        <fullName evidence="1">NAD-dependent epimerase/dehydratase domain-containing protein</fullName>
    </recommendedName>
</protein>
<dbReference type="OrthoDB" id="2130169at2759"/>
<dbReference type="PANTHER" id="PTHR48079:SF6">
    <property type="entry name" value="NAD(P)-BINDING DOMAIN-CONTAINING PROTEIN-RELATED"/>
    <property type="match status" value="1"/>
</dbReference>
<keyword evidence="3" id="KW-1185">Reference proteome</keyword>
<dbReference type="InterPro" id="IPR001509">
    <property type="entry name" value="Epimerase_deHydtase"/>
</dbReference>
<dbReference type="Gene3D" id="3.40.50.720">
    <property type="entry name" value="NAD(P)-binding Rossmann-like Domain"/>
    <property type="match status" value="1"/>
</dbReference>
<feature type="domain" description="NAD-dependent epimerase/dehydratase" evidence="1">
    <location>
        <begin position="3"/>
        <end position="233"/>
    </location>
</feature>
<dbReference type="SUPFAM" id="SSF51735">
    <property type="entry name" value="NAD(P)-binding Rossmann-fold domains"/>
    <property type="match status" value="1"/>
</dbReference>
<organism evidence="2 3">
    <name type="scientific">Fonsecaea multimorphosa CBS 102226</name>
    <dbReference type="NCBI Taxonomy" id="1442371"/>
    <lineage>
        <taxon>Eukaryota</taxon>
        <taxon>Fungi</taxon>
        <taxon>Dikarya</taxon>
        <taxon>Ascomycota</taxon>
        <taxon>Pezizomycotina</taxon>
        <taxon>Eurotiomycetes</taxon>
        <taxon>Chaetothyriomycetidae</taxon>
        <taxon>Chaetothyriales</taxon>
        <taxon>Herpotrichiellaceae</taxon>
        <taxon>Fonsecaea</taxon>
    </lineage>
</organism>
<gene>
    <name evidence="2" type="ORF">Z520_05198</name>
</gene>
<dbReference type="STRING" id="1442371.A0A0D2JYY2"/>
<dbReference type="Proteomes" id="UP000053411">
    <property type="component" value="Unassembled WGS sequence"/>
</dbReference>
<evidence type="ECO:0000313" key="2">
    <source>
        <dbReference type="EMBL" id="KIX98737.1"/>
    </source>
</evidence>
<dbReference type="RefSeq" id="XP_016632860.1">
    <property type="nucleotide sequence ID" value="XM_016775701.1"/>
</dbReference>